<dbReference type="GO" id="GO:0006793">
    <property type="term" value="P:phosphorus metabolic process"/>
    <property type="evidence" value="ECO:0007669"/>
    <property type="project" value="InterPro"/>
</dbReference>
<dbReference type="EMBL" id="CP017478">
    <property type="protein sequence ID" value="AOW19570.1"/>
    <property type="molecule type" value="Genomic_DNA"/>
</dbReference>
<protein>
    <recommendedName>
        <fullName evidence="4">ADP/GDP-polyphosphate phosphotransferase</fullName>
        <ecNumber evidence="4">2.7.4.-</ecNumber>
    </recommendedName>
    <alternativeName>
        <fullName evidence="4">Polyphosphate kinase PPK2</fullName>
    </alternativeName>
</protein>
<evidence type="ECO:0000256" key="3">
    <source>
        <dbReference type="ARBA" id="ARBA00022777"/>
    </source>
</evidence>
<dbReference type="Proteomes" id="UP000176050">
    <property type="component" value="Chromosome"/>
</dbReference>
<dbReference type="KEGG" id="lul:LPB138_02250"/>
<dbReference type="InterPro" id="IPR027417">
    <property type="entry name" value="P-loop_NTPase"/>
</dbReference>
<dbReference type="RefSeq" id="WP_070235686.1">
    <property type="nucleotide sequence ID" value="NZ_CP017478.1"/>
</dbReference>
<evidence type="ECO:0000313" key="7">
    <source>
        <dbReference type="Proteomes" id="UP000176050"/>
    </source>
</evidence>
<comment type="function">
    <text evidence="4">Uses inorganic polyphosphate (polyP) as a donor to convert GDP to GTP or ADP to ATP.</text>
</comment>
<evidence type="ECO:0000256" key="2">
    <source>
        <dbReference type="ARBA" id="ARBA00022679"/>
    </source>
</evidence>
<dbReference type="STRING" id="1850246.LPB138_02250"/>
<keyword evidence="2 4" id="KW-0808">Transferase</keyword>
<accession>A0A1D8P4Q2</accession>
<evidence type="ECO:0000259" key="5">
    <source>
        <dbReference type="Pfam" id="PF03976"/>
    </source>
</evidence>
<name>A0A1D8P4Q2_9FLAO</name>
<reference evidence="6 7" key="1">
    <citation type="submission" date="2016-10" db="EMBL/GenBank/DDBJ databases">
        <title>Lutibacter sp. LPB0138, isolated from marine gastropod.</title>
        <authorList>
            <person name="Kim E."/>
            <person name="Yi H."/>
        </authorList>
    </citation>
    <scope>NUCLEOTIDE SEQUENCE [LARGE SCALE GENOMIC DNA]</scope>
    <source>
        <strain evidence="6 7">LPB0138</strain>
    </source>
</reference>
<gene>
    <name evidence="6" type="ORF">LPB138_02250</name>
</gene>
<dbReference type="Pfam" id="PF03976">
    <property type="entry name" value="PPK2"/>
    <property type="match status" value="1"/>
</dbReference>
<dbReference type="Gene3D" id="3.40.50.300">
    <property type="entry name" value="P-loop containing nucleotide triphosphate hydrolases"/>
    <property type="match status" value="1"/>
</dbReference>
<dbReference type="OrthoDB" id="9775224at2"/>
<sequence>MAENSTKIQNKLTLEDFQSATTNEELLAIIKDKNINIDKVERTLKYNDELRKLQVELVKLQQWITNNKKRVIVIFEGRDAAGKGGNIRRFTEHLNPRSTHTVALTKPSEIERGQWYFMRYIKELPNPGEIVFFDRSWYNRAVVEPVMGFCTEKQYKMFMAQVPEFEHMLYEDDITIIKFWFSISKDEQLKRFESRIKSPLKRWKFSPVDRKGQELWDVYTTYKERMFSRTHNSYSPWIIVKANDKKNARLESMRYVLSQFNYEGRDEALTTLHPDPNVVMRYYRSNQQID</sequence>
<dbReference type="PIRSF" id="PIRSF028756">
    <property type="entry name" value="PPK2_prd"/>
    <property type="match status" value="1"/>
</dbReference>
<comment type="subunit">
    <text evidence="4">Homotetramer.</text>
</comment>
<evidence type="ECO:0000313" key="6">
    <source>
        <dbReference type="EMBL" id="AOW19570.1"/>
    </source>
</evidence>
<dbReference type="EC" id="2.7.4.-" evidence="4"/>
<dbReference type="InterPro" id="IPR022488">
    <property type="entry name" value="PPK2-related"/>
</dbReference>
<dbReference type="GO" id="GO:0008976">
    <property type="term" value="F:polyphosphate kinase activity"/>
    <property type="evidence" value="ECO:0007669"/>
    <property type="project" value="UniProtKB-UniRule"/>
</dbReference>
<feature type="domain" description="Polyphosphate kinase-2-related" evidence="5">
    <location>
        <begin position="45"/>
        <end position="264"/>
    </location>
</feature>
<dbReference type="NCBIfam" id="TIGR03707">
    <property type="entry name" value="PPK2_P_aer"/>
    <property type="match status" value="1"/>
</dbReference>
<comment type="similarity">
    <text evidence="1 4">Belongs to the polyphosphate kinase 2 (PPK2) family. Class I subfamily.</text>
</comment>
<proteinExistence type="inferred from homology"/>
<keyword evidence="3 4" id="KW-0418">Kinase</keyword>
<organism evidence="6 7">
    <name type="scientific">Urechidicola croceus</name>
    <dbReference type="NCBI Taxonomy" id="1850246"/>
    <lineage>
        <taxon>Bacteria</taxon>
        <taxon>Pseudomonadati</taxon>
        <taxon>Bacteroidota</taxon>
        <taxon>Flavobacteriia</taxon>
        <taxon>Flavobacteriales</taxon>
        <taxon>Flavobacteriaceae</taxon>
        <taxon>Urechidicola</taxon>
    </lineage>
</organism>
<dbReference type="SUPFAM" id="SSF52540">
    <property type="entry name" value="P-loop containing nucleoside triphosphate hydrolases"/>
    <property type="match status" value="1"/>
</dbReference>
<dbReference type="InterPro" id="IPR016898">
    <property type="entry name" value="Polyphosphate_phosphotransfera"/>
</dbReference>
<dbReference type="AlphaFoldDB" id="A0A1D8P4Q2"/>
<dbReference type="PANTHER" id="PTHR34383">
    <property type="entry name" value="POLYPHOSPHATE:AMP PHOSPHOTRANSFERASE-RELATED"/>
    <property type="match status" value="1"/>
</dbReference>
<evidence type="ECO:0000256" key="4">
    <source>
        <dbReference type="RuleBase" id="RU369062"/>
    </source>
</evidence>
<keyword evidence="7" id="KW-1185">Reference proteome</keyword>
<dbReference type="InterPro" id="IPR022486">
    <property type="entry name" value="PPK2_PA0141"/>
</dbReference>
<evidence type="ECO:0000256" key="1">
    <source>
        <dbReference type="ARBA" id="ARBA00009924"/>
    </source>
</evidence>
<dbReference type="PANTHER" id="PTHR34383:SF1">
    <property type="entry name" value="ADP-POLYPHOSPHATE PHOSPHOTRANSFERASE"/>
    <property type="match status" value="1"/>
</dbReference>